<organism evidence="1 2">
    <name type="scientific">Anaeramoeba ignava</name>
    <name type="common">Anaerobic marine amoeba</name>
    <dbReference type="NCBI Taxonomy" id="1746090"/>
    <lineage>
        <taxon>Eukaryota</taxon>
        <taxon>Metamonada</taxon>
        <taxon>Anaeramoebidae</taxon>
        <taxon>Anaeramoeba</taxon>
    </lineage>
</organism>
<accession>A0A9Q0RGK0</accession>
<dbReference type="Proteomes" id="UP001149090">
    <property type="component" value="Unassembled WGS sequence"/>
</dbReference>
<name>A0A9Q0RGK0_ANAIG</name>
<protein>
    <submittedName>
        <fullName evidence="1">Uncharacterized protein</fullName>
    </submittedName>
</protein>
<evidence type="ECO:0000313" key="2">
    <source>
        <dbReference type="Proteomes" id="UP001149090"/>
    </source>
</evidence>
<dbReference type="AlphaFoldDB" id="A0A9Q0RGK0"/>
<gene>
    <name evidence="1" type="ORF">M0811_05524</name>
</gene>
<comment type="caution">
    <text evidence="1">The sequence shown here is derived from an EMBL/GenBank/DDBJ whole genome shotgun (WGS) entry which is preliminary data.</text>
</comment>
<reference evidence="1" key="1">
    <citation type="submission" date="2022-10" db="EMBL/GenBank/DDBJ databases">
        <title>Novel sulphate-reducing endosymbionts in the free-living metamonad Anaeramoeba.</title>
        <authorList>
            <person name="Jerlstrom-Hultqvist J."/>
            <person name="Cepicka I."/>
            <person name="Gallot-Lavallee L."/>
            <person name="Salas-Leiva D."/>
            <person name="Curtis B.A."/>
            <person name="Zahonova K."/>
            <person name="Pipaliya S."/>
            <person name="Dacks J."/>
            <person name="Roger A.J."/>
        </authorList>
    </citation>
    <scope>NUCLEOTIDE SEQUENCE</scope>
    <source>
        <strain evidence="1">BMAN</strain>
    </source>
</reference>
<dbReference type="EMBL" id="JAPDFW010000056">
    <property type="protein sequence ID" value="KAJ5077834.1"/>
    <property type="molecule type" value="Genomic_DNA"/>
</dbReference>
<evidence type="ECO:0000313" key="1">
    <source>
        <dbReference type="EMBL" id="KAJ5077834.1"/>
    </source>
</evidence>
<proteinExistence type="predicted"/>
<sequence length="159" mass="18995">MDESFLLQLKQKISTLIESLENIEKEPNLSFQKFYDYMKVISLQHQFLIEELEKIENVLVIPFKRPEENDVTIANTPKFLDSSLLTSMELEEDELNKEYETNWKDSNNNIHLLEDDDFDGEKNIRLRVENFNELCFKISKNFRDAFKTIGLEKYFKLND</sequence>
<keyword evidence="2" id="KW-1185">Reference proteome</keyword>